<comment type="caution">
    <text evidence="1">The sequence shown here is derived from an EMBL/GenBank/DDBJ whole genome shotgun (WGS) entry which is preliminary data.</text>
</comment>
<dbReference type="RefSeq" id="WP_121196345.1">
    <property type="nucleotide sequence ID" value="NZ_RBKU01000001.1"/>
</dbReference>
<proteinExistence type="predicted"/>
<keyword evidence="2" id="KW-1185">Reference proteome</keyword>
<sequence>MQLRNHIVYRFLTEKHFLNDILRSLLPIEVENMIRHQQSDEEMHRIAMTYKLLEIDEQKAYYITNTVVDKLDLLKVTNKNGIYDWTVFKHVKPCKLTFIFKNNSFLRVWIHHHVIQFLHGQFVYYSQQEKLKYKATGSIDVVQLYVDRNTGEPTAYFAHASANGMEETFYKLLCFFFLSENQEIIVNPGKSYGTKKQPDALSNDINVPVTIVNSCWNITSIRTDGFDVSGHFRLQPCGPALADTRMIFIEPYKKHGYVRKAAKPLE</sequence>
<gene>
    <name evidence="1" type="ORF">BDD43_0685</name>
</gene>
<dbReference type="AlphaFoldDB" id="A0A495IX00"/>
<evidence type="ECO:0000313" key="2">
    <source>
        <dbReference type="Proteomes" id="UP000268007"/>
    </source>
</evidence>
<organism evidence="1 2">
    <name type="scientific">Mucilaginibacter gracilis</name>
    <dbReference type="NCBI Taxonomy" id="423350"/>
    <lineage>
        <taxon>Bacteria</taxon>
        <taxon>Pseudomonadati</taxon>
        <taxon>Bacteroidota</taxon>
        <taxon>Sphingobacteriia</taxon>
        <taxon>Sphingobacteriales</taxon>
        <taxon>Sphingobacteriaceae</taxon>
        <taxon>Mucilaginibacter</taxon>
    </lineage>
</organism>
<accession>A0A495IX00</accession>
<dbReference type="Proteomes" id="UP000268007">
    <property type="component" value="Unassembled WGS sequence"/>
</dbReference>
<dbReference type="OrthoDB" id="1092387at2"/>
<evidence type="ECO:0000313" key="1">
    <source>
        <dbReference type="EMBL" id="RKR80564.1"/>
    </source>
</evidence>
<protein>
    <submittedName>
        <fullName evidence="1">Uncharacterized protein</fullName>
    </submittedName>
</protein>
<dbReference type="EMBL" id="RBKU01000001">
    <property type="protein sequence ID" value="RKR80564.1"/>
    <property type="molecule type" value="Genomic_DNA"/>
</dbReference>
<name>A0A495IX00_9SPHI</name>
<reference evidence="1 2" key="1">
    <citation type="submission" date="2018-10" db="EMBL/GenBank/DDBJ databases">
        <title>Genomic Encyclopedia of Archaeal and Bacterial Type Strains, Phase II (KMG-II): from individual species to whole genera.</title>
        <authorList>
            <person name="Goeker M."/>
        </authorList>
    </citation>
    <scope>NUCLEOTIDE SEQUENCE [LARGE SCALE GENOMIC DNA]</scope>
    <source>
        <strain evidence="1 2">DSM 18602</strain>
    </source>
</reference>